<feature type="transmembrane region" description="Helical" evidence="1">
    <location>
        <begin position="39"/>
        <end position="57"/>
    </location>
</feature>
<feature type="chain" id="PRO_5018997267" description="LPXTG cell wall anchor domain-containing protein" evidence="2">
    <location>
        <begin position="24"/>
        <end position="67"/>
    </location>
</feature>
<sequence>MTNTPTIWLTLATSLMASSQVMAHEGHDHSHWTSEPIHLITALAVAGVALVIGITLFRRHNKTQPEK</sequence>
<reference evidence="3 4" key="2">
    <citation type="submission" date="2019-01" db="EMBL/GenBank/DDBJ databases">
        <title>Motilimonas pumilus sp. nov., isolated from the gut of sea cucumber (Apostichopus japonicus).</title>
        <authorList>
            <person name="Wang F.-Q."/>
            <person name="Ren L.-H."/>
            <person name="Lin Y.-W."/>
            <person name="Sun G.-H."/>
            <person name="Du Z.-J."/>
            <person name="Zhao J.-X."/>
            <person name="Liu X.-J."/>
            <person name="Liu L.-J."/>
        </authorList>
    </citation>
    <scope>NUCLEOTIDE SEQUENCE [LARGE SCALE GENOMIC DNA]</scope>
    <source>
        <strain evidence="3 4">PLHSC7-2</strain>
    </source>
</reference>
<dbReference type="EMBL" id="QZCH01000033">
    <property type="protein sequence ID" value="RJG39541.1"/>
    <property type="molecule type" value="Genomic_DNA"/>
</dbReference>
<keyword evidence="2" id="KW-0732">Signal</keyword>
<proteinExistence type="predicted"/>
<feature type="signal peptide" evidence="2">
    <location>
        <begin position="1"/>
        <end position="23"/>
    </location>
</feature>
<keyword evidence="4" id="KW-1185">Reference proteome</keyword>
<keyword evidence="1" id="KW-0472">Membrane</keyword>
<dbReference type="RefSeq" id="WP_119912197.1">
    <property type="nucleotide sequence ID" value="NZ_QZCH01000033.1"/>
</dbReference>
<organism evidence="3 4">
    <name type="scientific">Motilimonas pumila</name>
    <dbReference type="NCBI Taxonomy" id="2303987"/>
    <lineage>
        <taxon>Bacteria</taxon>
        <taxon>Pseudomonadati</taxon>
        <taxon>Pseudomonadota</taxon>
        <taxon>Gammaproteobacteria</taxon>
        <taxon>Alteromonadales</taxon>
        <taxon>Alteromonadales genera incertae sedis</taxon>
        <taxon>Motilimonas</taxon>
    </lineage>
</organism>
<gene>
    <name evidence="3" type="ORF">D1Z90_18050</name>
</gene>
<keyword evidence="1" id="KW-1133">Transmembrane helix</keyword>
<evidence type="ECO:0000256" key="2">
    <source>
        <dbReference type="SAM" id="SignalP"/>
    </source>
</evidence>
<evidence type="ECO:0000256" key="1">
    <source>
        <dbReference type="SAM" id="Phobius"/>
    </source>
</evidence>
<evidence type="ECO:0000313" key="4">
    <source>
        <dbReference type="Proteomes" id="UP000283255"/>
    </source>
</evidence>
<evidence type="ECO:0008006" key="5">
    <source>
        <dbReference type="Google" id="ProtNLM"/>
    </source>
</evidence>
<accession>A0A418YAJ1</accession>
<dbReference type="Proteomes" id="UP000283255">
    <property type="component" value="Unassembled WGS sequence"/>
</dbReference>
<comment type="caution">
    <text evidence="3">The sequence shown here is derived from an EMBL/GenBank/DDBJ whole genome shotgun (WGS) entry which is preliminary data.</text>
</comment>
<dbReference type="AlphaFoldDB" id="A0A418YAJ1"/>
<protein>
    <recommendedName>
        <fullName evidence="5">LPXTG cell wall anchor domain-containing protein</fullName>
    </recommendedName>
</protein>
<dbReference type="OrthoDB" id="5918117at2"/>
<evidence type="ECO:0000313" key="3">
    <source>
        <dbReference type="EMBL" id="RJG39541.1"/>
    </source>
</evidence>
<reference evidence="3 4" key="1">
    <citation type="submission" date="2018-09" db="EMBL/GenBank/DDBJ databases">
        <authorList>
            <person name="Wang F."/>
        </authorList>
    </citation>
    <scope>NUCLEOTIDE SEQUENCE [LARGE SCALE GENOMIC DNA]</scope>
    <source>
        <strain evidence="3 4">PLHSC7-2</strain>
    </source>
</reference>
<name>A0A418YAJ1_9GAMM</name>
<keyword evidence="1" id="KW-0812">Transmembrane</keyword>